<dbReference type="InterPro" id="IPR021514">
    <property type="entry name" value="DUF3176"/>
</dbReference>
<dbReference type="PANTHER" id="PTHR35394">
    <property type="entry name" value="DUF3176 DOMAIN-CONTAINING PROTEIN"/>
    <property type="match status" value="1"/>
</dbReference>
<dbReference type="PANTHER" id="PTHR35394:SF5">
    <property type="entry name" value="DUF3176 DOMAIN-CONTAINING PROTEIN"/>
    <property type="match status" value="1"/>
</dbReference>
<protein>
    <recommendedName>
        <fullName evidence="5">DUF3176 domain-containing protein</fullName>
    </recommendedName>
</protein>
<keyword evidence="2" id="KW-1133">Transmembrane helix</keyword>
<reference evidence="3" key="1">
    <citation type="submission" date="2018-03" db="EMBL/GenBank/DDBJ databases">
        <authorList>
            <person name="Guldener U."/>
        </authorList>
    </citation>
    <scope>NUCLEOTIDE SEQUENCE</scope>
</reference>
<accession>A0AAE8SYN0</accession>
<feature type="region of interest" description="Disordered" evidence="1">
    <location>
        <begin position="647"/>
        <end position="673"/>
    </location>
</feature>
<feature type="transmembrane region" description="Helical" evidence="2">
    <location>
        <begin position="563"/>
        <end position="583"/>
    </location>
</feature>
<evidence type="ECO:0000256" key="2">
    <source>
        <dbReference type="SAM" id="Phobius"/>
    </source>
</evidence>
<name>A0AAE8SYN0_9PEZI</name>
<dbReference type="EMBL" id="ONZQ02000014">
    <property type="protein sequence ID" value="SPO06046.1"/>
    <property type="molecule type" value="Genomic_DNA"/>
</dbReference>
<keyword evidence="2" id="KW-0472">Membrane</keyword>
<dbReference type="AlphaFoldDB" id="A0AAE8SYN0"/>
<proteinExistence type="predicted"/>
<gene>
    <name evidence="3" type="ORF">DNG_08735</name>
</gene>
<comment type="caution">
    <text evidence="3">The sequence shown here is derived from an EMBL/GenBank/DDBJ whole genome shotgun (WGS) entry which is preliminary data.</text>
</comment>
<feature type="transmembrane region" description="Helical" evidence="2">
    <location>
        <begin position="31"/>
        <end position="52"/>
    </location>
</feature>
<evidence type="ECO:0000313" key="4">
    <source>
        <dbReference type="Proteomes" id="UP001187682"/>
    </source>
</evidence>
<evidence type="ECO:0008006" key="5">
    <source>
        <dbReference type="Google" id="ProtNLM"/>
    </source>
</evidence>
<organism evidence="3 4">
    <name type="scientific">Cephalotrichum gorgonifer</name>
    <dbReference type="NCBI Taxonomy" id="2041049"/>
    <lineage>
        <taxon>Eukaryota</taxon>
        <taxon>Fungi</taxon>
        <taxon>Dikarya</taxon>
        <taxon>Ascomycota</taxon>
        <taxon>Pezizomycotina</taxon>
        <taxon>Sordariomycetes</taxon>
        <taxon>Hypocreomycetidae</taxon>
        <taxon>Microascales</taxon>
        <taxon>Microascaceae</taxon>
        <taxon>Cephalotrichum</taxon>
    </lineage>
</organism>
<dbReference type="Pfam" id="PF11374">
    <property type="entry name" value="DUF3176"/>
    <property type="match status" value="1"/>
</dbReference>
<keyword evidence="4" id="KW-1185">Reference proteome</keyword>
<keyword evidence="2" id="KW-0812">Transmembrane</keyword>
<feature type="transmembrane region" description="Helical" evidence="2">
    <location>
        <begin position="72"/>
        <end position="93"/>
    </location>
</feature>
<sequence>MEQNSLLGTPTQTPPPRRETGRRGAMPRFPWLLELGALALSTLSLSAVIAILASQNGKVVTEWRFPTSINAVVAVLGSINKATLAFAISAGIGQHKWNLFRAKSGKLGLFETFDSASRGPWGGLGLILETRGKNWASIGALILITSLAVDPFLQAAVTLRGAVSEVGDGAGSAPVLPDGQKIDIGRLVRTGSAFGNVLFEEPQLDFFRQEFDFGLTSSIYNGLSSSVRTNTRSPQVSFQCPTGNCTWPAFTAPGVCNTCKDVTSSLVKSQESYCFNRNGSDQNVDVNFNVEGPCTTFTSGYGRIRQFDGFFDQEIDLSPGQPSFAVLLTANATMDYTQTISFTDRETMFLTYLILRVSDDFVQNKTKWEDSSPTGTECGLYFCAKAYDSRVENGELVEDQLGEWAVRDPSSWKLLGWSSGHEDFMKSHPSLEPTPHYRTDLVITIADDSAKGIQGEVATSFNISQATITGLQDALQSVSMDISTEVNNHSVAQTIIRPLVFPPASGASYSYPLGEILWNSTNLTAEFDRLANRLTVEFRENLPTTIDGTLLLYRLHFKVKWEYLILPIVGLLIGSVYVALVMAQTRRIGLPAWKESVYPVMAYGFDDRTQTLLKSLDDDQGPVQKRKDGLMIGLTDASDGMRIEMIPNSAAPGQKEGQSAVDVSSMEEQQRST</sequence>
<evidence type="ECO:0000256" key="1">
    <source>
        <dbReference type="SAM" id="MobiDB-lite"/>
    </source>
</evidence>
<dbReference type="Proteomes" id="UP001187682">
    <property type="component" value="Unassembled WGS sequence"/>
</dbReference>
<evidence type="ECO:0000313" key="3">
    <source>
        <dbReference type="EMBL" id="SPO06046.1"/>
    </source>
</evidence>
<feature type="region of interest" description="Disordered" evidence="1">
    <location>
        <begin position="1"/>
        <end position="24"/>
    </location>
</feature>